<sequence>MCFLLILCCFLDTFTYCSMLTLLVMVYESFLDANALYGCADFVIADSEHWLIIGLLPNLQTAISSRDGRRVYGSAFGIIMGM</sequence>
<proteinExistence type="predicted"/>
<gene>
    <name evidence="1" type="ORF">OSB04_008306</name>
</gene>
<name>A0AA38TZA0_9ASTR</name>
<dbReference type="AlphaFoldDB" id="A0AA38TZA0"/>
<keyword evidence="2" id="KW-1185">Reference proteome</keyword>
<dbReference type="Proteomes" id="UP001172457">
    <property type="component" value="Chromosome 2"/>
</dbReference>
<reference evidence="1" key="1">
    <citation type="submission" date="2023-03" db="EMBL/GenBank/DDBJ databases">
        <title>Chromosome-scale reference genome and RAD-based genetic map of yellow starthistle (Centaurea solstitialis) reveal putative structural variation and QTLs associated with invader traits.</title>
        <authorList>
            <person name="Reatini B."/>
            <person name="Cang F.A."/>
            <person name="Jiang Q."/>
            <person name="Mckibben M.T.W."/>
            <person name="Barker M.S."/>
            <person name="Rieseberg L.H."/>
            <person name="Dlugosch K.M."/>
        </authorList>
    </citation>
    <scope>NUCLEOTIDE SEQUENCE</scope>
    <source>
        <strain evidence="1">CAN-66</strain>
        <tissue evidence="1">Leaf</tissue>
    </source>
</reference>
<protein>
    <submittedName>
        <fullName evidence="1">Uncharacterized protein</fullName>
    </submittedName>
</protein>
<dbReference type="EMBL" id="JARYMX010000002">
    <property type="protein sequence ID" value="KAJ9563146.1"/>
    <property type="molecule type" value="Genomic_DNA"/>
</dbReference>
<organism evidence="1 2">
    <name type="scientific">Centaurea solstitialis</name>
    <name type="common">yellow star-thistle</name>
    <dbReference type="NCBI Taxonomy" id="347529"/>
    <lineage>
        <taxon>Eukaryota</taxon>
        <taxon>Viridiplantae</taxon>
        <taxon>Streptophyta</taxon>
        <taxon>Embryophyta</taxon>
        <taxon>Tracheophyta</taxon>
        <taxon>Spermatophyta</taxon>
        <taxon>Magnoliopsida</taxon>
        <taxon>eudicotyledons</taxon>
        <taxon>Gunneridae</taxon>
        <taxon>Pentapetalae</taxon>
        <taxon>asterids</taxon>
        <taxon>campanulids</taxon>
        <taxon>Asterales</taxon>
        <taxon>Asteraceae</taxon>
        <taxon>Carduoideae</taxon>
        <taxon>Cardueae</taxon>
        <taxon>Centaureinae</taxon>
        <taxon>Centaurea</taxon>
    </lineage>
</organism>
<comment type="caution">
    <text evidence="1">The sequence shown here is derived from an EMBL/GenBank/DDBJ whole genome shotgun (WGS) entry which is preliminary data.</text>
</comment>
<evidence type="ECO:0000313" key="1">
    <source>
        <dbReference type="EMBL" id="KAJ9563146.1"/>
    </source>
</evidence>
<accession>A0AA38TZA0</accession>
<evidence type="ECO:0000313" key="2">
    <source>
        <dbReference type="Proteomes" id="UP001172457"/>
    </source>
</evidence>